<dbReference type="Pfam" id="PF13458">
    <property type="entry name" value="Peripla_BP_6"/>
    <property type="match status" value="1"/>
</dbReference>
<feature type="domain" description="Leucine-binding protein" evidence="5">
    <location>
        <begin position="58"/>
        <end position="375"/>
    </location>
</feature>
<dbReference type="PROSITE" id="PS51257">
    <property type="entry name" value="PROKAR_LIPOPROTEIN"/>
    <property type="match status" value="1"/>
</dbReference>
<evidence type="ECO:0000256" key="4">
    <source>
        <dbReference type="SAM" id="SignalP"/>
    </source>
</evidence>
<dbReference type="EMBL" id="BMPI01000071">
    <property type="protein sequence ID" value="GGM75772.1"/>
    <property type="molecule type" value="Genomic_DNA"/>
</dbReference>
<organism evidence="6 7">
    <name type="scientific">Dactylosporangium sucinum</name>
    <dbReference type="NCBI Taxonomy" id="1424081"/>
    <lineage>
        <taxon>Bacteria</taxon>
        <taxon>Bacillati</taxon>
        <taxon>Actinomycetota</taxon>
        <taxon>Actinomycetes</taxon>
        <taxon>Micromonosporales</taxon>
        <taxon>Micromonosporaceae</taxon>
        <taxon>Dactylosporangium</taxon>
    </lineage>
</organism>
<reference evidence="6" key="1">
    <citation type="journal article" date="2014" name="Int. J. Syst. Evol. Microbiol.">
        <title>Complete genome sequence of Corynebacterium casei LMG S-19264T (=DSM 44701T), isolated from a smear-ripened cheese.</title>
        <authorList>
            <consortium name="US DOE Joint Genome Institute (JGI-PGF)"/>
            <person name="Walter F."/>
            <person name="Albersmeier A."/>
            <person name="Kalinowski J."/>
            <person name="Ruckert C."/>
        </authorList>
    </citation>
    <scope>NUCLEOTIDE SEQUENCE</scope>
    <source>
        <strain evidence="6">JCM 19831</strain>
    </source>
</reference>
<keyword evidence="7" id="KW-1185">Reference proteome</keyword>
<evidence type="ECO:0000313" key="7">
    <source>
        <dbReference type="Proteomes" id="UP000642070"/>
    </source>
</evidence>
<gene>
    <name evidence="6" type="ORF">GCM10007977_091620</name>
</gene>
<dbReference type="PANTHER" id="PTHR47235:SF1">
    <property type="entry name" value="BLR6548 PROTEIN"/>
    <property type="match status" value="1"/>
</dbReference>
<keyword evidence="2 4" id="KW-0732">Signal</keyword>
<evidence type="ECO:0000256" key="1">
    <source>
        <dbReference type="ARBA" id="ARBA00010062"/>
    </source>
</evidence>
<feature type="chain" id="PRO_5036804130" evidence="4">
    <location>
        <begin position="21"/>
        <end position="433"/>
    </location>
</feature>
<dbReference type="PANTHER" id="PTHR47235">
    <property type="entry name" value="BLR6548 PROTEIN"/>
    <property type="match status" value="1"/>
</dbReference>
<comment type="caution">
    <text evidence="6">The sequence shown here is derived from an EMBL/GenBank/DDBJ whole genome shotgun (WGS) entry which is preliminary data.</text>
</comment>
<dbReference type="AlphaFoldDB" id="A0A917UB16"/>
<dbReference type="InterPro" id="IPR028082">
    <property type="entry name" value="Peripla_BP_I"/>
</dbReference>
<evidence type="ECO:0000259" key="5">
    <source>
        <dbReference type="Pfam" id="PF13458"/>
    </source>
</evidence>
<dbReference type="Gene3D" id="3.40.50.2300">
    <property type="match status" value="2"/>
</dbReference>
<evidence type="ECO:0000256" key="3">
    <source>
        <dbReference type="SAM" id="MobiDB-lite"/>
    </source>
</evidence>
<dbReference type="RefSeq" id="WP_190256374.1">
    <property type="nucleotide sequence ID" value="NZ_BMPI01000071.1"/>
</dbReference>
<dbReference type="SUPFAM" id="SSF53822">
    <property type="entry name" value="Periplasmic binding protein-like I"/>
    <property type="match status" value="1"/>
</dbReference>
<protein>
    <submittedName>
        <fullName evidence="6">Branched-chain amino acid ABC transporter substrate-binding protein</fullName>
    </submittedName>
</protein>
<sequence length="433" mass="45361">MKRLGALTLAAVLAIGGLTACRGGDTENDSSSSGGPKVDVGITKEPCPKSEHKDRGCIYLGIISDLTVGPFKALAVPITEAQKAFWKRVNTQGGIGGYDVDAETYVRDNKYNPQTHNEVYQEIKGKVLALAQSLGSPTTAAILGDMKANNVLAAPAAWTSAYAFEDNILESGANYCIESMNAVDYANETFKPKTVMAVHLAGDYGDDAAAGAKIAAEKLGLKFIDVKTDSGTDKQAGAVTAIVTQKPDLVIVTAGPADVAAIVGGSAQRGFTGKFIGTSPTWNPGLLQSPAAPALKALYLQSSPWKTFSTDSPGHKAMREALGSSITPNDGYTSGWVWSYPLLAALKKAQADGDLTRAGLVKAAKSLTKVDYEGMLPDGAGNYAGGTDGIFRQSLIYNPAAGNGTTDVPLVKDYFTGPTAKDYKLDKPCYEKL</sequence>
<accession>A0A917UB16</accession>
<name>A0A917UB16_9ACTN</name>
<comment type="similarity">
    <text evidence="1">Belongs to the leucine-binding protein family.</text>
</comment>
<dbReference type="Proteomes" id="UP000642070">
    <property type="component" value="Unassembled WGS sequence"/>
</dbReference>
<feature type="signal peptide" evidence="4">
    <location>
        <begin position="1"/>
        <end position="20"/>
    </location>
</feature>
<dbReference type="InterPro" id="IPR028081">
    <property type="entry name" value="Leu-bd"/>
</dbReference>
<evidence type="ECO:0000313" key="6">
    <source>
        <dbReference type="EMBL" id="GGM75772.1"/>
    </source>
</evidence>
<feature type="region of interest" description="Disordered" evidence="3">
    <location>
        <begin position="24"/>
        <end position="49"/>
    </location>
</feature>
<reference evidence="6" key="2">
    <citation type="submission" date="2020-09" db="EMBL/GenBank/DDBJ databases">
        <authorList>
            <person name="Sun Q."/>
            <person name="Ohkuma M."/>
        </authorList>
    </citation>
    <scope>NUCLEOTIDE SEQUENCE</scope>
    <source>
        <strain evidence="6">JCM 19831</strain>
    </source>
</reference>
<proteinExistence type="inferred from homology"/>
<evidence type="ECO:0000256" key="2">
    <source>
        <dbReference type="ARBA" id="ARBA00022729"/>
    </source>
</evidence>